<evidence type="ECO:0000256" key="10">
    <source>
        <dbReference type="PROSITE-ProRule" id="PRU00152"/>
    </source>
</evidence>
<keyword evidence="2" id="KW-0444">Lipid biosynthesis</keyword>
<dbReference type="PRINTS" id="PR00468">
    <property type="entry name" value="PLTLPOXGNASE"/>
</dbReference>
<evidence type="ECO:0000313" key="14">
    <source>
        <dbReference type="RefSeq" id="XP_040944403.1"/>
    </source>
</evidence>
<comment type="similarity">
    <text evidence="1">Belongs to the lipoxygenase family.</text>
</comment>
<evidence type="ECO:0000259" key="12">
    <source>
        <dbReference type="PROSITE" id="PS51393"/>
    </source>
</evidence>
<evidence type="ECO:0000256" key="6">
    <source>
        <dbReference type="ARBA" id="ARBA00022964"/>
    </source>
</evidence>
<name>A0ABM2ZP04_GOSHI</name>
<evidence type="ECO:0000259" key="11">
    <source>
        <dbReference type="PROSITE" id="PS50095"/>
    </source>
</evidence>
<dbReference type="SMART" id="SM00308">
    <property type="entry name" value="LH2"/>
    <property type="match status" value="1"/>
</dbReference>
<keyword evidence="4" id="KW-0925">Oxylipin biosynthesis</keyword>
<dbReference type="PROSITE" id="PS51393">
    <property type="entry name" value="LIPOXYGENASE_3"/>
    <property type="match status" value="1"/>
</dbReference>
<dbReference type="Pfam" id="PF01477">
    <property type="entry name" value="PLAT"/>
    <property type="match status" value="1"/>
</dbReference>
<dbReference type="GeneID" id="121214628"/>
<dbReference type="InterPro" id="IPR001246">
    <property type="entry name" value="LipOase_plant"/>
</dbReference>
<evidence type="ECO:0000256" key="9">
    <source>
        <dbReference type="ARBA" id="ARBA00023160"/>
    </source>
</evidence>
<keyword evidence="9" id="KW-0275">Fatty acid biosynthesis</keyword>
<dbReference type="RefSeq" id="XP_040944403.1">
    <property type="nucleotide sequence ID" value="XM_041088469.1"/>
</dbReference>
<evidence type="ECO:0000256" key="2">
    <source>
        <dbReference type="ARBA" id="ARBA00022516"/>
    </source>
</evidence>
<keyword evidence="5" id="KW-0276">Fatty acid metabolism</keyword>
<proteinExistence type="inferred from homology"/>
<reference evidence="14" key="2">
    <citation type="submission" date="2025-08" db="UniProtKB">
        <authorList>
            <consortium name="RefSeq"/>
        </authorList>
    </citation>
    <scope>IDENTIFICATION</scope>
</reference>
<protein>
    <submittedName>
        <fullName evidence="14">Linoleate 9S-lipoxygenase 1-like isoform X1</fullName>
    </submittedName>
</protein>
<organism evidence="13 14">
    <name type="scientific">Gossypium hirsutum</name>
    <name type="common">Upland cotton</name>
    <name type="synonym">Gossypium mexicanum</name>
    <dbReference type="NCBI Taxonomy" id="3635"/>
    <lineage>
        <taxon>Eukaryota</taxon>
        <taxon>Viridiplantae</taxon>
        <taxon>Streptophyta</taxon>
        <taxon>Embryophyta</taxon>
        <taxon>Tracheophyta</taxon>
        <taxon>Spermatophyta</taxon>
        <taxon>Magnoliopsida</taxon>
        <taxon>eudicotyledons</taxon>
        <taxon>Gunneridae</taxon>
        <taxon>Pentapetalae</taxon>
        <taxon>rosids</taxon>
        <taxon>malvids</taxon>
        <taxon>Malvales</taxon>
        <taxon>Malvaceae</taxon>
        <taxon>Malvoideae</taxon>
        <taxon>Gossypium</taxon>
    </lineage>
</organism>
<dbReference type="InterPro" id="IPR000907">
    <property type="entry name" value="LipOase"/>
</dbReference>
<keyword evidence="6" id="KW-0223">Dioxygenase</keyword>
<evidence type="ECO:0000256" key="7">
    <source>
        <dbReference type="ARBA" id="ARBA00023002"/>
    </source>
</evidence>
<feature type="domain" description="Lipoxygenase" evidence="12">
    <location>
        <begin position="95"/>
        <end position="216"/>
    </location>
</feature>
<dbReference type="PANTHER" id="PTHR11771">
    <property type="entry name" value="LIPOXYGENASE"/>
    <property type="match status" value="1"/>
</dbReference>
<dbReference type="SUPFAM" id="SSF48484">
    <property type="entry name" value="Lipoxigenase"/>
    <property type="match status" value="1"/>
</dbReference>
<gene>
    <name evidence="14" type="primary">LOC121214628</name>
</gene>
<comment type="caution">
    <text evidence="10">Lacks conserved residue(s) required for the propagation of feature annotation.</text>
</comment>
<evidence type="ECO:0000256" key="5">
    <source>
        <dbReference type="ARBA" id="ARBA00022832"/>
    </source>
</evidence>
<dbReference type="PROSITE" id="PS50095">
    <property type="entry name" value="PLAT"/>
    <property type="match status" value="1"/>
</dbReference>
<reference evidence="13" key="1">
    <citation type="journal article" date="2020" name="Nat. Genet.">
        <title>Genomic diversifications of five Gossypium allopolyploid species and their impact on cotton improvement.</title>
        <authorList>
            <person name="Chen Z.J."/>
            <person name="Sreedasyam A."/>
            <person name="Ando A."/>
            <person name="Song Q."/>
            <person name="De Santiago L.M."/>
            <person name="Hulse-Kemp A.M."/>
            <person name="Ding M."/>
            <person name="Ye W."/>
            <person name="Kirkbride R.C."/>
            <person name="Jenkins J."/>
            <person name="Plott C."/>
            <person name="Lovell J."/>
            <person name="Lin Y.M."/>
            <person name="Vaughn R."/>
            <person name="Liu B."/>
            <person name="Simpson S."/>
            <person name="Scheffler B.E."/>
            <person name="Wen L."/>
            <person name="Saski C.A."/>
            <person name="Grover C.E."/>
            <person name="Hu G."/>
            <person name="Conover J.L."/>
            <person name="Carlson J.W."/>
            <person name="Shu S."/>
            <person name="Boston L.B."/>
            <person name="Williams M."/>
            <person name="Peterson D.G."/>
            <person name="McGee K."/>
            <person name="Jones D.C."/>
            <person name="Wendel J.F."/>
            <person name="Stelly D.M."/>
            <person name="Grimwood J."/>
            <person name="Schmutz J."/>
        </authorList>
    </citation>
    <scope>NUCLEOTIDE SEQUENCE [LARGE SCALE GENOMIC DNA]</scope>
    <source>
        <strain evidence="13">cv. TM-1</strain>
    </source>
</reference>
<dbReference type="Gene3D" id="4.10.375.10">
    <property type="entry name" value="Lipoxygenase-1, Domain 2"/>
    <property type="match status" value="1"/>
</dbReference>
<evidence type="ECO:0000256" key="8">
    <source>
        <dbReference type="ARBA" id="ARBA00023098"/>
    </source>
</evidence>
<dbReference type="Proteomes" id="UP000818029">
    <property type="component" value="Chromosome D02"/>
</dbReference>
<dbReference type="InterPro" id="IPR001024">
    <property type="entry name" value="PLAT/LH2_dom"/>
</dbReference>
<evidence type="ECO:0000256" key="4">
    <source>
        <dbReference type="ARBA" id="ARBA00022767"/>
    </source>
</evidence>
<dbReference type="SUPFAM" id="SSF49723">
    <property type="entry name" value="Lipase/lipooxygenase domain (PLAT/LH2 domain)"/>
    <property type="match status" value="1"/>
</dbReference>
<accession>A0ABM2ZP04</accession>
<dbReference type="InterPro" id="IPR036226">
    <property type="entry name" value="LipOase_C_sf"/>
</dbReference>
<dbReference type="InterPro" id="IPR013819">
    <property type="entry name" value="LipOase_C"/>
</dbReference>
<keyword evidence="7" id="KW-0560">Oxidoreductase</keyword>
<keyword evidence="8" id="KW-0443">Lipid metabolism</keyword>
<evidence type="ECO:0000313" key="13">
    <source>
        <dbReference type="Proteomes" id="UP000818029"/>
    </source>
</evidence>
<evidence type="ECO:0000256" key="1">
    <source>
        <dbReference type="ARBA" id="ARBA00009419"/>
    </source>
</evidence>
<sequence length="216" mass="25060">MSMLLGKEAYLEDWNSTITSAVAGGSKFDVNFDFEEEIGLPGAFLIKNNHYSEFYLKTLTLEHVPGHDRLHFVCGSWVYPDKKYDKPRVFFTNKTYLPHEMPKPLLQYTEQELMALRSNGQGELQEWDRVYDYAYYNDLGNPDKGPNTPARFSEDLPSTPILVGEELVDLRPSQFMKPIKKRCMEVIEIQNIFLHQNNSNFDLFRFHLLVPIVVTG</sequence>
<dbReference type="InterPro" id="IPR036392">
    <property type="entry name" value="PLAT/LH2_dom_sf"/>
</dbReference>
<keyword evidence="13" id="KW-1185">Reference proteome</keyword>
<dbReference type="Pfam" id="PF00305">
    <property type="entry name" value="Lipoxygenase"/>
    <property type="match status" value="1"/>
</dbReference>
<dbReference type="Gene3D" id="2.60.60.20">
    <property type="entry name" value="PLAT/LH2 domain"/>
    <property type="match status" value="1"/>
</dbReference>
<evidence type="ECO:0000256" key="3">
    <source>
        <dbReference type="ARBA" id="ARBA00022723"/>
    </source>
</evidence>
<feature type="domain" description="PLAT" evidence="11">
    <location>
        <begin position="1"/>
        <end position="92"/>
    </location>
</feature>
<keyword evidence="3" id="KW-0479">Metal-binding</keyword>